<dbReference type="KEGG" id="pami:JCM7686_pAMI6p134"/>
<evidence type="ECO:0000256" key="5">
    <source>
        <dbReference type="ARBA" id="ARBA00022729"/>
    </source>
</evidence>
<dbReference type="PANTHER" id="PTHR30069">
    <property type="entry name" value="TONB-DEPENDENT OUTER MEMBRANE RECEPTOR"/>
    <property type="match status" value="1"/>
</dbReference>
<keyword evidence="15" id="KW-0614">Plasmid</keyword>
<dbReference type="InterPro" id="IPR012910">
    <property type="entry name" value="Plug_dom"/>
</dbReference>
<evidence type="ECO:0000256" key="2">
    <source>
        <dbReference type="ARBA" id="ARBA00022448"/>
    </source>
</evidence>
<evidence type="ECO:0000256" key="11">
    <source>
        <dbReference type="RuleBase" id="RU003357"/>
    </source>
</evidence>
<evidence type="ECO:0000256" key="6">
    <source>
        <dbReference type="ARBA" id="ARBA00023077"/>
    </source>
</evidence>
<proteinExistence type="inferred from homology"/>
<dbReference type="PROSITE" id="PS52016">
    <property type="entry name" value="TONB_DEPENDENT_REC_3"/>
    <property type="match status" value="1"/>
</dbReference>
<name>S5XVC0_PARAH</name>
<dbReference type="Gene3D" id="2.170.130.10">
    <property type="entry name" value="TonB-dependent receptor, plug domain"/>
    <property type="match status" value="1"/>
</dbReference>
<keyword evidence="16" id="KW-1185">Reference proteome</keyword>
<dbReference type="Gene3D" id="2.40.170.20">
    <property type="entry name" value="TonB-dependent receptor, beta-barrel domain"/>
    <property type="match status" value="1"/>
</dbReference>
<dbReference type="InterPro" id="IPR037066">
    <property type="entry name" value="Plug_dom_sf"/>
</dbReference>
<feature type="chain" id="PRO_5004534532" evidence="12">
    <location>
        <begin position="23"/>
        <end position="642"/>
    </location>
</feature>
<keyword evidence="5 12" id="KW-0732">Signal</keyword>
<dbReference type="PANTHER" id="PTHR30069:SF29">
    <property type="entry name" value="HEMOGLOBIN AND HEMOGLOBIN-HAPTOGLOBIN-BINDING PROTEIN 1-RELATED"/>
    <property type="match status" value="1"/>
</dbReference>
<evidence type="ECO:0000313" key="16">
    <source>
        <dbReference type="Proteomes" id="UP000015480"/>
    </source>
</evidence>
<accession>S5XVC0</accession>
<keyword evidence="2 10" id="KW-0813">Transport</keyword>
<comment type="similarity">
    <text evidence="10 11">Belongs to the TonB-dependent receptor family.</text>
</comment>
<dbReference type="Proteomes" id="UP000015480">
    <property type="component" value="Plasmid pAMI6"/>
</dbReference>
<protein>
    <submittedName>
        <fullName evidence="15">TonB-dependent receptor</fullName>
    </submittedName>
</protein>
<evidence type="ECO:0000256" key="8">
    <source>
        <dbReference type="ARBA" id="ARBA00023170"/>
    </source>
</evidence>
<keyword evidence="8 15" id="KW-0675">Receptor</keyword>
<geneLocation type="plasmid" evidence="15 16">
    <name>pAMI6</name>
</geneLocation>
<evidence type="ECO:0000313" key="15">
    <source>
        <dbReference type="EMBL" id="AGT11464.1"/>
    </source>
</evidence>
<keyword evidence="6 11" id="KW-0798">TonB box</keyword>
<keyword evidence="7 10" id="KW-0472">Membrane</keyword>
<evidence type="ECO:0000256" key="12">
    <source>
        <dbReference type="SAM" id="SignalP"/>
    </source>
</evidence>
<feature type="domain" description="TonB-dependent receptor-like beta-barrel" evidence="13">
    <location>
        <begin position="191"/>
        <end position="616"/>
    </location>
</feature>
<dbReference type="InterPro" id="IPR036942">
    <property type="entry name" value="Beta-barrel_TonB_sf"/>
</dbReference>
<evidence type="ECO:0000256" key="1">
    <source>
        <dbReference type="ARBA" id="ARBA00004571"/>
    </source>
</evidence>
<dbReference type="CDD" id="cd01347">
    <property type="entry name" value="ligand_gated_channel"/>
    <property type="match status" value="1"/>
</dbReference>
<evidence type="ECO:0000256" key="4">
    <source>
        <dbReference type="ARBA" id="ARBA00022692"/>
    </source>
</evidence>
<dbReference type="HOGENOM" id="CLU_008287_18_5_5"/>
<dbReference type="GO" id="GO:0009279">
    <property type="term" value="C:cell outer membrane"/>
    <property type="evidence" value="ECO:0007669"/>
    <property type="project" value="UniProtKB-SubCell"/>
</dbReference>
<keyword evidence="4 10" id="KW-0812">Transmembrane</keyword>
<dbReference type="GO" id="GO:0015344">
    <property type="term" value="F:siderophore uptake transmembrane transporter activity"/>
    <property type="evidence" value="ECO:0007669"/>
    <property type="project" value="TreeGrafter"/>
</dbReference>
<dbReference type="PATRIC" id="fig|1367847.3.peg.4445"/>
<dbReference type="RefSeq" id="WP_020953235.1">
    <property type="nucleotide sequence ID" value="NC_022044.1"/>
</dbReference>
<feature type="domain" description="TonB-dependent receptor plug" evidence="14">
    <location>
        <begin position="65"/>
        <end position="162"/>
    </location>
</feature>
<evidence type="ECO:0000256" key="9">
    <source>
        <dbReference type="ARBA" id="ARBA00023237"/>
    </source>
</evidence>
<comment type="subcellular location">
    <subcellularLocation>
        <location evidence="1 10">Cell outer membrane</location>
        <topology evidence="1 10">Multi-pass membrane protein</topology>
    </subcellularLocation>
</comment>
<keyword evidence="9 10" id="KW-0998">Cell outer membrane</keyword>
<dbReference type="Pfam" id="PF00593">
    <property type="entry name" value="TonB_dep_Rec_b-barrel"/>
    <property type="match status" value="1"/>
</dbReference>
<dbReference type="GO" id="GO:0044718">
    <property type="term" value="P:siderophore transmembrane transport"/>
    <property type="evidence" value="ECO:0007669"/>
    <property type="project" value="TreeGrafter"/>
</dbReference>
<keyword evidence="3 10" id="KW-1134">Transmembrane beta strand</keyword>
<evidence type="ECO:0000256" key="10">
    <source>
        <dbReference type="PROSITE-ProRule" id="PRU01360"/>
    </source>
</evidence>
<dbReference type="InterPro" id="IPR039426">
    <property type="entry name" value="TonB-dep_rcpt-like"/>
</dbReference>
<dbReference type="Pfam" id="PF07715">
    <property type="entry name" value="Plug"/>
    <property type="match status" value="1"/>
</dbReference>
<dbReference type="InterPro" id="IPR000531">
    <property type="entry name" value="Beta-barrel_TonB"/>
</dbReference>
<evidence type="ECO:0000259" key="14">
    <source>
        <dbReference type="Pfam" id="PF07715"/>
    </source>
</evidence>
<reference evidence="15 16" key="1">
    <citation type="journal article" date="2014" name="BMC Genomics">
        <title>Architecture and functions of a multipartite genome of the methylotrophic bacterium Paracoccus aminophilus JCM 7686, containing primary and secondary chromids.</title>
        <authorList>
            <person name="Dziewit L."/>
            <person name="Czarnecki J."/>
            <person name="Wibberg D."/>
            <person name="Radlinska M."/>
            <person name="Mrozek P."/>
            <person name="Szymczak M."/>
            <person name="Schluter A."/>
            <person name="Puhler A."/>
            <person name="Bartosik D."/>
        </authorList>
    </citation>
    <scope>NUCLEOTIDE SEQUENCE [LARGE SCALE GENOMIC DNA]</scope>
    <source>
        <strain evidence="15">JCM 7686</strain>
        <plasmid evidence="16">Plasmid pAMI6</plasmid>
    </source>
</reference>
<feature type="signal peptide" evidence="12">
    <location>
        <begin position="1"/>
        <end position="22"/>
    </location>
</feature>
<organism evidence="15 16">
    <name type="scientific">Paracoccus aminophilus JCM 7686</name>
    <dbReference type="NCBI Taxonomy" id="1367847"/>
    <lineage>
        <taxon>Bacteria</taxon>
        <taxon>Pseudomonadati</taxon>
        <taxon>Pseudomonadota</taxon>
        <taxon>Alphaproteobacteria</taxon>
        <taxon>Rhodobacterales</taxon>
        <taxon>Paracoccaceae</taxon>
        <taxon>Paracoccus</taxon>
    </lineage>
</organism>
<sequence length="642" mass="70547">MVRLQTSWLAISAVLLPLAVMAQDVTQPVTPAVAQDDETAGRVTLETVVISGGLSPIPANAYGRAYTILTADEIERRGIRSVQDALRDVPGVAVSSTGSSFTQVRIRGAEANHTLILIDGVPATGGNDEYILSGLETANIDRIEILRGPQSVYYGANASAGVINIITRQGQPGTHYGGAVEAGNGYAVSGWFTQRTERGGLAFTASKRDDHGYNQAFTGHEKDGIDRATLGLTGDWQASDEVKLGFTLRRAKEKYDYDSTNYAATSYMDYLIDDPNQHSTRNETLGSIWGEYAMLDGRVLHRLDYQDTVYKQSSNGGPETRGQTRALKYRLSASLDGQQVAEARQLVNVMVERVKDDNTAAPDYRRANTSVALEYRGFFDNGLDVQAGLRHDRFTSFDDFTSWNLALSWQVPNAPYRVHASAGRGLVKPSYYELFANDSYTLGNPHLKPERNTGFDIGIEAELLGGRGTVDLTYFNEKMDDEITYAYGAAPDGSGRASYVNQHGKSPREGIELAGQLQATEALRLGLNYTYLDAKNPDGSVEIRRPRHEFGLRASYDLDGGRGNLSADLRHVAGNYDTQFWGSYPTRELPSYTVVNLAGGYDINQNLRATARVVNLFDKDYMDAWGYRSQGRTAYVGLEAKW</sequence>
<evidence type="ECO:0000256" key="3">
    <source>
        <dbReference type="ARBA" id="ARBA00022452"/>
    </source>
</evidence>
<dbReference type="EMBL" id="CP006654">
    <property type="protein sequence ID" value="AGT11464.1"/>
    <property type="molecule type" value="Genomic_DNA"/>
</dbReference>
<dbReference type="SUPFAM" id="SSF56935">
    <property type="entry name" value="Porins"/>
    <property type="match status" value="1"/>
</dbReference>
<evidence type="ECO:0000259" key="13">
    <source>
        <dbReference type="Pfam" id="PF00593"/>
    </source>
</evidence>
<evidence type="ECO:0000256" key="7">
    <source>
        <dbReference type="ARBA" id="ARBA00023136"/>
    </source>
</evidence>
<gene>
    <name evidence="15" type="ORF">JCM7686_pAMI6p134</name>
</gene>
<dbReference type="AlphaFoldDB" id="S5XVC0"/>